<evidence type="ECO:0000313" key="3">
    <source>
        <dbReference type="Proteomes" id="UP000243308"/>
    </source>
</evidence>
<name>A0A086TKZ3_9FUNG</name>
<dbReference type="AlphaFoldDB" id="A0A086TKZ3"/>
<evidence type="ECO:0000256" key="1">
    <source>
        <dbReference type="SAM" id="MobiDB-lite"/>
    </source>
</evidence>
<proteinExistence type="predicted"/>
<evidence type="ECO:0000313" key="2">
    <source>
        <dbReference type="EMBL" id="KFH62620.1"/>
    </source>
</evidence>
<sequence length="101" mass="11281">MSTNVASTCNTYTTHKKCLRNHGTMEATKEKKNQRERERERSTIQARQTGTKKRTQNSQTLALLSSTQTSGTRSLPITSLSHLVHAPSIIIQPCLAFITSH</sequence>
<organism evidence="2 3">
    <name type="scientific">Podila verticillata NRRL 6337</name>
    <dbReference type="NCBI Taxonomy" id="1069443"/>
    <lineage>
        <taxon>Eukaryota</taxon>
        <taxon>Fungi</taxon>
        <taxon>Fungi incertae sedis</taxon>
        <taxon>Mucoromycota</taxon>
        <taxon>Mortierellomycotina</taxon>
        <taxon>Mortierellomycetes</taxon>
        <taxon>Mortierellales</taxon>
        <taxon>Mortierellaceae</taxon>
        <taxon>Podila</taxon>
    </lineage>
</organism>
<feature type="compositionally biased region" description="Basic and acidic residues" evidence="1">
    <location>
        <begin position="27"/>
        <end position="42"/>
    </location>
</feature>
<feature type="compositionally biased region" description="Polar residues" evidence="1">
    <location>
        <begin position="56"/>
        <end position="72"/>
    </location>
</feature>
<dbReference type="EMBL" id="KN042431">
    <property type="protein sequence ID" value="KFH62620.1"/>
    <property type="molecule type" value="Genomic_DNA"/>
</dbReference>
<feature type="region of interest" description="Disordered" evidence="1">
    <location>
        <begin position="21"/>
        <end position="72"/>
    </location>
</feature>
<keyword evidence="3" id="KW-1185">Reference proteome</keyword>
<gene>
    <name evidence="2" type="ORF">MVEG_12012</name>
</gene>
<reference evidence="2 3" key="1">
    <citation type="submission" date="2011-02" db="EMBL/GenBank/DDBJ databases">
        <title>The Genome Sequence of Mortierella verticillata NRRL 6337.</title>
        <authorList>
            <consortium name="The Broad Institute Genome Sequencing Platform"/>
            <person name="Russ C."/>
            <person name="Cuomo C."/>
            <person name="Burger G."/>
            <person name="Gray M.W."/>
            <person name="Holland P.W.H."/>
            <person name="King N."/>
            <person name="Lang F.B.F."/>
            <person name="Roger A.J."/>
            <person name="Ruiz-Trillo I."/>
            <person name="Young S.K."/>
            <person name="Zeng Q."/>
            <person name="Gargeya S."/>
            <person name="Alvarado L."/>
            <person name="Berlin A."/>
            <person name="Chapman S.B."/>
            <person name="Chen Z."/>
            <person name="Freedman E."/>
            <person name="Gellesch M."/>
            <person name="Goldberg J."/>
            <person name="Griggs A."/>
            <person name="Gujja S."/>
            <person name="Heilman E."/>
            <person name="Heiman D."/>
            <person name="Howarth C."/>
            <person name="Mehta T."/>
            <person name="Neiman D."/>
            <person name="Pearson M."/>
            <person name="Roberts A."/>
            <person name="Saif S."/>
            <person name="Shea T."/>
            <person name="Shenoy N."/>
            <person name="Sisk P."/>
            <person name="Stolte C."/>
            <person name="Sykes S."/>
            <person name="White J."/>
            <person name="Yandava C."/>
            <person name="Haas B."/>
            <person name="Nusbaum C."/>
            <person name="Birren B."/>
        </authorList>
    </citation>
    <scope>NUCLEOTIDE SEQUENCE [LARGE SCALE GENOMIC DNA]</scope>
    <source>
        <strain evidence="2 3">NRRL 6337</strain>
    </source>
</reference>
<accession>A0A086TKZ3</accession>
<dbReference type="Proteomes" id="UP000243308">
    <property type="component" value="Unassembled WGS sequence"/>
</dbReference>
<protein>
    <submittedName>
        <fullName evidence="2">Uncharacterized protein</fullName>
    </submittedName>
</protein>